<keyword evidence="10" id="KW-1185">Reference proteome</keyword>
<dbReference type="InterPro" id="IPR010052">
    <property type="entry name" value="T2SS_protein-GspI"/>
</dbReference>
<evidence type="ECO:0000256" key="1">
    <source>
        <dbReference type="ARBA" id="ARBA00003161"/>
    </source>
</evidence>
<dbReference type="PANTHER" id="PTHR38779">
    <property type="entry name" value="TYPE II SECRETION SYSTEM PROTEIN I-RELATED"/>
    <property type="match status" value="1"/>
</dbReference>
<proteinExistence type="inferred from homology"/>
<dbReference type="AlphaFoldDB" id="A0A4V6PQJ8"/>
<evidence type="ECO:0000256" key="4">
    <source>
        <dbReference type="ARBA" id="ARBA00022692"/>
    </source>
</evidence>
<reference evidence="9 10" key="1">
    <citation type="submission" date="2019-03" db="EMBL/GenBank/DDBJ databases">
        <title>Genomic analyses of the natural microbiome of Caenorhabditis elegans.</title>
        <authorList>
            <person name="Samuel B."/>
        </authorList>
    </citation>
    <scope>NUCLEOTIDE SEQUENCE [LARGE SCALE GENOMIC DNA]</scope>
    <source>
        <strain evidence="9 10">BIGb0156</strain>
    </source>
</reference>
<evidence type="ECO:0000256" key="3">
    <source>
        <dbReference type="ARBA" id="ARBA00022481"/>
    </source>
</evidence>
<organism evidence="9 10">
    <name type="scientific">Scandinavium goeteborgense</name>
    <dbReference type="NCBI Taxonomy" id="1851514"/>
    <lineage>
        <taxon>Bacteria</taxon>
        <taxon>Pseudomonadati</taxon>
        <taxon>Pseudomonadota</taxon>
        <taxon>Gammaproteobacteria</taxon>
        <taxon>Enterobacterales</taxon>
        <taxon>Enterobacteriaceae</taxon>
        <taxon>Scandinavium</taxon>
    </lineage>
</organism>
<dbReference type="GO" id="GO:0015628">
    <property type="term" value="P:protein secretion by the type II secretion system"/>
    <property type="evidence" value="ECO:0007669"/>
    <property type="project" value="UniProtKB-UniRule"/>
</dbReference>
<keyword evidence="4 7" id="KW-0812">Transmembrane</keyword>
<dbReference type="InterPro" id="IPR045584">
    <property type="entry name" value="Pilin-like"/>
</dbReference>
<comment type="PTM">
    <text evidence="7">Cleaved by prepilin peptidase.</text>
</comment>
<keyword evidence="7" id="KW-0997">Cell inner membrane</keyword>
<evidence type="ECO:0000256" key="5">
    <source>
        <dbReference type="ARBA" id="ARBA00022989"/>
    </source>
</evidence>
<dbReference type="Pfam" id="PF02501">
    <property type="entry name" value="T2SSI"/>
    <property type="match status" value="1"/>
</dbReference>
<sequence length="124" mass="13586">MKTQQGGMTILEVLLAMVIFAAVSMTLISSINGQLSATTAMRDNVFASWVADNVLTTLALANSGEKKTQHGSMLMGGSNWAWTLEIVPSDVEDMTRWQVQVLLENGQQVQLERYVMEPQNAAQP</sequence>
<dbReference type="EMBL" id="SNVX01000026">
    <property type="protein sequence ID" value="TDN48562.1"/>
    <property type="molecule type" value="Genomic_DNA"/>
</dbReference>
<dbReference type="GO" id="GO:0005886">
    <property type="term" value="C:plasma membrane"/>
    <property type="evidence" value="ECO:0007669"/>
    <property type="project" value="UniProtKB-SubCell"/>
</dbReference>
<evidence type="ECO:0000313" key="9">
    <source>
        <dbReference type="EMBL" id="TDN48562.1"/>
    </source>
</evidence>
<gene>
    <name evidence="9" type="ORF">EC847_1269</name>
</gene>
<dbReference type="RefSeq" id="WP_133462416.1">
    <property type="nucleotide sequence ID" value="NZ_SNVX01000026.1"/>
</dbReference>
<dbReference type="NCBIfam" id="TIGR01707">
    <property type="entry name" value="gspI"/>
    <property type="match status" value="1"/>
</dbReference>
<dbReference type="Gene3D" id="3.30.1300.30">
    <property type="entry name" value="GSPII I/J protein-like"/>
    <property type="match status" value="1"/>
</dbReference>
<comment type="caution">
    <text evidence="9">The sequence shown here is derived from an EMBL/GenBank/DDBJ whole genome shotgun (WGS) entry which is preliminary data.</text>
</comment>
<evidence type="ECO:0000259" key="8">
    <source>
        <dbReference type="Pfam" id="PF02501"/>
    </source>
</evidence>
<name>A0A4V6PQJ8_SCAGO</name>
<dbReference type="OrthoDB" id="6433322at2"/>
<accession>A0A4V6PQJ8</accession>
<evidence type="ECO:0000313" key="10">
    <source>
        <dbReference type="Proteomes" id="UP000295530"/>
    </source>
</evidence>
<feature type="transmembrane region" description="Helical" evidence="7">
    <location>
        <begin position="12"/>
        <end position="31"/>
    </location>
</feature>
<comment type="similarity">
    <text evidence="7">Belongs to the GSP I family.</text>
</comment>
<keyword evidence="7" id="KW-1003">Cell membrane</keyword>
<dbReference type="PANTHER" id="PTHR38779:SF2">
    <property type="entry name" value="TYPE II SECRETION SYSTEM PROTEIN I-RELATED"/>
    <property type="match status" value="1"/>
</dbReference>
<keyword evidence="6 7" id="KW-0472">Membrane</keyword>
<dbReference type="Proteomes" id="UP000295530">
    <property type="component" value="Unassembled WGS sequence"/>
</dbReference>
<evidence type="ECO:0000256" key="7">
    <source>
        <dbReference type="RuleBase" id="RU368030"/>
    </source>
</evidence>
<keyword evidence="5 7" id="KW-1133">Transmembrane helix</keyword>
<comment type="subunit">
    <text evidence="7">Type II secretion is composed of four main components: the outer membrane complex, the inner membrane complex, the cytoplasmic secretion ATPase and the periplasm-spanning pseudopilus.</text>
</comment>
<dbReference type="InterPro" id="IPR003413">
    <property type="entry name" value="T2SS_GspI_C"/>
</dbReference>
<comment type="function">
    <text evidence="1">Component of the type II secretion system required for the energy-dependent secretion of extracellular factors such as proteases and toxins from the periplasm. Part of the pseudopilus tip complex that is critical for the recognition and binding of secretion substrates.</text>
</comment>
<evidence type="ECO:0000256" key="2">
    <source>
        <dbReference type="ARBA" id="ARBA00004167"/>
    </source>
</evidence>
<comment type="subcellular location">
    <subcellularLocation>
        <location evidence="7">Cell inner membrane</location>
        <topology evidence="7">Single-pass membrane protein</topology>
    </subcellularLocation>
    <subcellularLocation>
        <location evidence="2">Membrane</location>
        <topology evidence="2">Single-pass membrane protein</topology>
    </subcellularLocation>
</comment>
<dbReference type="SUPFAM" id="SSF54523">
    <property type="entry name" value="Pili subunits"/>
    <property type="match status" value="1"/>
</dbReference>
<protein>
    <recommendedName>
        <fullName evidence="7">Type II secretion system protein I</fullName>
        <shortName evidence="7">T2SS minor pseudopilin I</shortName>
    </recommendedName>
</protein>
<evidence type="ECO:0000256" key="6">
    <source>
        <dbReference type="ARBA" id="ARBA00023136"/>
    </source>
</evidence>
<dbReference type="GO" id="GO:0015627">
    <property type="term" value="C:type II protein secretion system complex"/>
    <property type="evidence" value="ECO:0007669"/>
    <property type="project" value="UniProtKB-UniRule"/>
</dbReference>
<feature type="domain" description="Type II secretion system protein GspI C-terminal" evidence="8">
    <location>
        <begin position="41"/>
        <end position="115"/>
    </location>
</feature>
<keyword evidence="3 7" id="KW-0488">Methylation</keyword>